<dbReference type="InterPro" id="IPR045175">
    <property type="entry name" value="M28_fam"/>
</dbReference>
<dbReference type="GO" id="GO:0006508">
    <property type="term" value="P:proteolysis"/>
    <property type="evidence" value="ECO:0007669"/>
    <property type="project" value="InterPro"/>
</dbReference>
<reference evidence="2 3" key="1">
    <citation type="submission" date="2019-09" db="EMBL/GenBank/DDBJ databases">
        <title>Mumia zhuanghuii sp. nov. isolated from the intestinal contents of plateau pika (Ochotona curzoniae) in the Qinghai-Tibet plateau of China.</title>
        <authorList>
            <person name="Tian Z."/>
        </authorList>
    </citation>
    <scope>NUCLEOTIDE SEQUENCE [LARGE SCALE GENOMIC DNA]</scope>
    <source>
        <strain evidence="3">350</strain>
    </source>
</reference>
<dbReference type="PANTHER" id="PTHR12147">
    <property type="entry name" value="METALLOPEPTIDASE M28 FAMILY MEMBER"/>
    <property type="match status" value="1"/>
</dbReference>
<accession>A0A5Q6RRX9</accession>
<dbReference type="AlphaFoldDB" id="A0A5Q6RRX9"/>
<name>A0A5Q6RRX9_9ACTN</name>
<dbReference type="SUPFAM" id="SSF53187">
    <property type="entry name" value="Zn-dependent exopeptidases"/>
    <property type="match status" value="1"/>
</dbReference>
<comment type="caution">
    <text evidence="2">The sequence shown here is derived from an EMBL/GenBank/DDBJ whole genome shotgun (WGS) entry which is preliminary data.</text>
</comment>
<evidence type="ECO:0000313" key="3">
    <source>
        <dbReference type="Proteomes" id="UP000307768"/>
    </source>
</evidence>
<organism evidence="2 3">
    <name type="scientific">Mumia zhuanghuii</name>
    <dbReference type="NCBI Taxonomy" id="2585211"/>
    <lineage>
        <taxon>Bacteria</taxon>
        <taxon>Bacillati</taxon>
        <taxon>Actinomycetota</taxon>
        <taxon>Actinomycetes</taxon>
        <taxon>Propionibacteriales</taxon>
        <taxon>Nocardioidaceae</taxon>
        <taxon>Mumia</taxon>
    </lineage>
</organism>
<feature type="domain" description="Peptidase M28" evidence="1">
    <location>
        <begin position="64"/>
        <end position="251"/>
    </location>
</feature>
<dbReference type="Proteomes" id="UP000307768">
    <property type="component" value="Unassembled WGS sequence"/>
</dbReference>
<dbReference type="InterPro" id="IPR007484">
    <property type="entry name" value="Peptidase_M28"/>
</dbReference>
<dbReference type="OrthoDB" id="345880at2"/>
<dbReference type="GO" id="GO:0008235">
    <property type="term" value="F:metalloexopeptidase activity"/>
    <property type="evidence" value="ECO:0007669"/>
    <property type="project" value="InterPro"/>
</dbReference>
<dbReference type="Pfam" id="PF04389">
    <property type="entry name" value="Peptidase_M28"/>
    <property type="match status" value="1"/>
</dbReference>
<evidence type="ECO:0000313" key="2">
    <source>
        <dbReference type="EMBL" id="KAA1420765.1"/>
    </source>
</evidence>
<protein>
    <submittedName>
        <fullName evidence="2">Zn-dependent exopeptidase M28</fullName>
    </submittedName>
</protein>
<dbReference type="PANTHER" id="PTHR12147:SF26">
    <property type="entry name" value="PEPTIDASE M28 DOMAIN-CONTAINING PROTEIN"/>
    <property type="match status" value="1"/>
</dbReference>
<sequence>MRAAVRHLAGVIGPRLATAPAYGEAAAWFGDEMRGLGYTVSQEAFRVPGGDSWGVPVRAGRSMNVIADPPEFDPSRPHLVVGAHLDTVAVSPGAEDNASGVAVVRELGRLAASYGTRLPVRFIAFGAEEPRGPGDDLHHFGSQHRVAEMSAAERRALRAMVSLDRVGVRGSSVPVCDGGTSDGQVVRELVAAAGGIPTTTCENRASDHWSYEKADVPAARLGSIPYAGYHSAADRPRVVDDRQLRWVATVTWRWLQQPPLRPRFVDFDKESGARFFVKVHKSGTGRVRESRTGPGWSPTQWRGRVGLDLPAPVVA</sequence>
<dbReference type="Gene3D" id="3.40.630.10">
    <property type="entry name" value="Zn peptidases"/>
    <property type="match status" value="1"/>
</dbReference>
<gene>
    <name evidence="2" type="ORF">FE697_016970</name>
</gene>
<proteinExistence type="predicted"/>
<evidence type="ECO:0000259" key="1">
    <source>
        <dbReference type="Pfam" id="PF04389"/>
    </source>
</evidence>
<dbReference type="EMBL" id="VDFQ02000005">
    <property type="protein sequence ID" value="KAA1420765.1"/>
    <property type="molecule type" value="Genomic_DNA"/>
</dbReference>